<name>A0A7W7W5J4_9ACTN</name>
<accession>A0A7W7W5J4</accession>
<dbReference type="Pfam" id="PF06889">
    <property type="entry name" value="DUF1266"/>
    <property type="match status" value="1"/>
</dbReference>
<evidence type="ECO:0000313" key="3">
    <source>
        <dbReference type="Proteomes" id="UP000523007"/>
    </source>
</evidence>
<keyword evidence="3" id="KW-1185">Reference proteome</keyword>
<dbReference type="RefSeq" id="WP_184581563.1">
    <property type="nucleotide sequence ID" value="NZ_JACHJT010000001.1"/>
</dbReference>
<gene>
    <name evidence="2" type="ORF">F4561_004734</name>
</gene>
<sequence>MNANILDLHADPNGPFHGPLAHAFACAVHISVNNGAPWNSPDRGCGCCDPREKREGLAESWGINSAADWRQQQEALLAGTSSNPTGSLLLELRRQASWQTGGAPVQPAMWYQAIAGWCQQNGRDNSVFQQLQGIVGMIVNYENRFVADGLLPPGAVVNDIRAWDLGRGANMARWGVHCGYTDPRTAHWYAARAGELARQYYGSWVEFSAAYILGRCLHFDNGEFGSRYTEPLDVHHTMVTHPQSPWLNIPFRV</sequence>
<organism evidence="2 3">
    <name type="scientific">Lipingzhangella halophila</name>
    <dbReference type="NCBI Taxonomy" id="1783352"/>
    <lineage>
        <taxon>Bacteria</taxon>
        <taxon>Bacillati</taxon>
        <taxon>Actinomycetota</taxon>
        <taxon>Actinomycetes</taxon>
        <taxon>Streptosporangiales</taxon>
        <taxon>Nocardiopsidaceae</taxon>
        <taxon>Lipingzhangella</taxon>
    </lineage>
</organism>
<protein>
    <recommendedName>
        <fullName evidence="1">DUF1266 domain-containing protein</fullName>
    </recommendedName>
</protein>
<feature type="domain" description="DUF1266" evidence="1">
    <location>
        <begin position="57"/>
        <end position="251"/>
    </location>
</feature>
<proteinExistence type="predicted"/>
<dbReference type="InterPro" id="IPR009677">
    <property type="entry name" value="DUF1266"/>
</dbReference>
<evidence type="ECO:0000313" key="2">
    <source>
        <dbReference type="EMBL" id="MBB4933914.1"/>
    </source>
</evidence>
<comment type="caution">
    <text evidence="2">The sequence shown here is derived from an EMBL/GenBank/DDBJ whole genome shotgun (WGS) entry which is preliminary data.</text>
</comment>
<dbReference type="AlphaFoldDB" id="A0A7W7W5J4"/>
<dbReference type="Proteomes" id="UP000523007">
    <property type="component" value="Unassembled WGS sequence"/>
</dbReference>
<reference evidence="2 3" key="1">
    <citation type="submission" date="2020-08" db="EMBL/GenBank/DDBJ databases">
        <title>Sequencing the genomes of 1000 actinobacteria strains.</title>
        <authorList>
            <person name="Klenk H.-P."/>
        </authorList>
    </citation>
    <scope>NUCLEOTIDE SEQUENCE [LARGE SCALE GENOMIC DNA]</scope>
    <source>
        <strain evidence="2 3">DSM 102030</strain>
    </source>
</reference>
<dbReference type="EMBL" id="JACHJT010000001">
    <property type="protein sequence ID" value="MBB4933914.1"/>
    <property type="molecule type" value="Genomic_DNA"/>
</dbReference>
<evidence type="ECO:0000259" key="1">
    <source>
        <dbReference type="Pfam" id="PF06889"/>
    </source>
</evidence>